<sequence>MAAPIREPDTRVVQVPAGAVKQLALRFGLGAGLVCVVWMVGLQLTGSNGFGPKQILAQLLVPLAVVASQWLLRKAAQPNKPGLGASLGVGVLTALLAASISAVGTVGLAYGAGEPAVARHRAEVLEIVQAQQRENPKAVASPAVRQQQVEQVQRMTIGNMATSNFLQVLVLGLVLAVPAGIFLRE</sequence>
<accession>A0A9X1VCU6</accession>
<organism evidence="2 3">
    <name type="scientific">Hymenobacter cyanobacteriorum</name>
    <dbReference type="NCBI Taxonomy" id="2926463"/>
    <lineage>
        <taxon>Bacteria</taxon>
        <taxon>Pseudomonadati</taxon>
        <taxon>Bacteroidota</taxon>
        <taxon>Cytophagia</taxon>
        <taxon>Cytophagales</taxon>
        <taxon>Hymenobacteraceae</taxon>
        <taxon>Hymenobacter</taxon>
    </lineage>
</organism>
<dbReference type="AlphaFoldDB" id="A0A9X1VCU6"/>
<feature type="transmembrane region" description="Helical" evidence="1">
    <location>
        <begin position="84"/>
        <end position="110"/>
    </location>
</feature>
<dbReference type="EMBL" id="JALBGC010000002">
    <property type="protein sequence ID" value="MCI1186814.1"/>
    <property type="molecule type" value="Genomic_DNA"/>
</dbReference>
<keyword evidence="1" id="KW-0812">Transmembrane</keyword>
<evidence type="ECO:0000313" key="3">
    <source>
        <dbReference type="Proteomes" id="UP001139193"/>
    </source>
</evidence>
<keyword evidence="1" id="KW-1133">Transmembrane helix</keyword>
<keyword evidence="1" id="KW-0472">Membrane</keyword>
<dbReference type="Pfam" id="PF13858">
    <property type="entry name" value="DUF4199"/>
    <property type="match status" value="1"/>
</dbReference>
<feature type="transmembrane region" description="Helical" evidence="1">
    <location>
        <begin position="165"/>
        <end position="183"/>
    </location>
</feature>
<dbReference type="RefSeq" id="WP_241935102.1">
    <property type="nucleotide sequence ID" value="NZ_JALBGC010000002.1"/>
</dbReference>
<comment type="caution">
    <text evidence="2">The sequence shown here is derived from an EMBL/GenBank/DDBJ whole genome shotgun (WGS) entry which is preliminary data.</text>
</comment>
<proteinExistence type="predicted"/>
<gene>
    <name evidence="2" type="ORF">MON38_05240</name>
</gene>
<reference evidence="2" key="1">
    <citation type="submission" date="2022-03" db="EMBL/GenBank/DDBJ databases">
        <title>Bacterial whole genome sequence for Hymenobacter sp. DH14.</title>
        <authorList>
            <person name="Le V."/>
        </authorList>
    </citation>
    <scope>NUCLEOTIDE SEQUENCE</scope>
    <source>
        <strain evidence="2">DH14</strain>
    </source>
</reference>
<feature type="transmembrane region" description="Helical" evidence="1">
    <location>
        <begin position="23"/>
        <end position="43"/>
    </location>
</feature>
<evidence type="ECO:0000256" key="1">
    <source>
        <dbReference type="SAM" id="Phobius"/>
    </source>
</evidence>
<evidence type="ECO:0000313" key="2">
    <source>
        <dbReference type="EMBL" id="MCI1186814.1"/>
    </source>
</evidence>
<protein>
    <submittedName>
        <fullName evidence="2">DUF4199 domain-containing protein</fullName>
    </submittedName>
</protein>
<feature type="transmembrane region" description="Helical" evidence="1">
    <location>
        <begin position="55"/>
        <end position="72"/>
    </location>
</feature>
<keyword evidence="3" id="KW-1185">Reference proteome</keyword>
<dbReference type="InterPro" id="IPR025250">
    <property type="entry name" value="DUF4199"/>
</dbReference>
<dbReference type="Proteomes" id="UP001139193">
    <property type="component" value="Unassembled WGS sequence"/>
</dbReference>
<name>A0A9X1VCU6_9BACT</name>